<dbReference type="Proteomes" id="UP001234989">
    <property type="component" value="Chromosome 9"/>
</dbReference>
<evidence type="ECO:0000313" key="1">
    <source>
        <dbReference type="EMBL" id="WMV46471.1"/>
    </source>
</evidence>
<organism evidence="1 2">
    <name type="scientific">Solanum verrucosum</name>
    <dbReference type="NCBI Taxonomy" id="315347"/>
    <lineage>
        <taxon>Eukaryota</taxon>
        <taxon>Viridiplantae</taxon>
        <taxon>Streptophyta</taxon>
        <taxon>Embryophyta</taxon>
        <taxon>Tracheophyta</taxon>
        <taxon>Spermatophyta</taxon>
        <taxon>Magnoliopsida</taxon>
        <taxon>eudicotyledons</taxon>
        <taxon>Gunneridae</taxon>
        <taxon>Pentapetalae</taxon>
        <taxon>asterids</taxon>
        <taxon>lamiids</taxon>
        <taxon>Solanales</taxon>
        <taxon>Solanaceae</taxon>
        <taxon>Solanoideae</taxon>
        <taxon>Solaneae</taxon>
        <taxon>Solanum</taxon>
    </lineage>
</organism>
<gene>
    <name evidence="1" type="ORF">MTR67_039856</name>
</gene>
<reference evidence="1" key="1">
    <citation type="submission" date="2023-08" db="EMBL/GenBank/DDBJ databases">
        <title>A de novo genome assembly of Solanum verrucosum Schlechtendal, a Mexican diploid species geographically isolated from the other diploid A-genome species in potato relatives.</title>
        <authorList>
            <person name="Hosaka K."/>
        </authorList>
    </citation>
    <scope>NUCLEOTIDE SEQUENCE</scope>
    <source>
        <tissue evidence="1">Young leaves</tissue>
    </source>
</reference>
<keyword evidence="2" id="KW-1185">Reference proteome</keyword>
<dbReference type="AlphaFoldDB" id="A0AAF0ZP99"/>
<accession>A0AAF0ZP99</accession>
<dbReference type="EMBL" id="CP133620">
    <property type="protein sequence ID" value="WMV46471.1"/>
    <property type="molecule type" value="Genomic_DNA"/>
</dbReference>
<sequence>MILCIYVDYAKGLYETASGSKDEKKELARDVHRLARLGVQLVDSTKGGVMVHHSFESSFVVDVKSKQHLDPILMDLKESVLNKSVKAFSQGGMGCLGTKVDYVFQMLMA</sequence>
<proteinExistence type="predicted"/>
<evidence type="ECO:0000313" key="2">
    <source>
        <dbReference type="Proteomes" id="UP001234989"/>
    </source>
</evidence>
<name>A0AAF0ZP99_SOLVR</name>
<protein>
    <submittedName>
        <fullName evidence="1">Uncharacterized protein</fullName>
    </submittedName>
</protein>